<dbReference type="Pfam" id="PF00106">
    <property type="entry name" value="adh_short"/>
    <property type="match status" value="1"/>
</dbReference>
<dbReference type="RefSeq" id="WP_258797371.1">
    <property type="nucleotide sequence ID" value="NZ_JANTHX010000004.1"/>
</dbReference>
<name>A0ABT1ZCM2_9MICO</name>
<dbReference type="PANTHER" id="PTHR24320:SF148">
    <property type="entry name" value="NAD(P)-BINDING ROSSMANN-FOLD SUPERFAMILY PROTEIN"/>
    <property type="match status" value="1"/>
</dbReference>
<dbReference type="Proteomes" id="UP001205337">
    <property type="component" value="Unassembled WGS sequence"/>
</dbReference>
<comment type="caution">
    <text evidence="3">The sequence shown here is derived from an EMBL/GenBank/DDBJ whole genome shotgun (WGS) entry which is preliminary data.</text>
</comment>
<sequence length="332" mass="34612">MSIPSEPAPAPAHYADLVATLPRLDGRTVAVTGCTSGTGRVLARTCGELGARIVAVNRPSARADAAAEDLRAAGIEVVSVDGDLGSFAAVRAAGERLAAACPDGLDVLANNAGVMALPDEATVDGFDVQMQTNHLSHFLLTSLAWPLLRGAADARGEARVVNHTSGARRGAPLQAAYLRPEGGHLGGDDFPGAAKWRRYQQSKLANLLFTYALEQRMSAADAERGIRILCAHPGPTNSGLQAKTAAAGGTRLLDRMILRRTLRVAQSVEDGTLGILRASVEPTARSGEFYGPAGRGLPGPAVLLPPERDPDAEALLWDESLAATGITEYFPG</sequence>
<dbReference type="InterPro" id="IPR036291">
    <property type="entry name" value="NAD(P)-bd_dom_sf"/>
</dbReference>
<dbReference type="SUPFAM" id="SSF51735">
    <property type="entry name" value="NAD(P)-binding Rossmann-fold domains"/>
    <property type="match status" value="1"/>
</dbReference>
<accession>A0ABT1ZCM2</accession>
<reference evidence="3 4" key="1">
    <citation type="submission" date="2022-08" db="EMBL/GenBank/DDBJ databases">
        <authorList>
            <person name="Li F."/>
        </authorList>
    </citation>
    <scope>NUCLEOTIDE SEQUENCE [LARGE SCALE GENOMIC DNA]</scope>
    <source>
        <strain evidence="3 4">10F1B-8-1</strain>
    </source>
</reference>
<protein>
    <submittedName>
        <fullName evidence="3">SDR family NAD(P)-dependent oxidoreductase</fullName>
    </submittedName>
</protein>
<evidence type="ECO:0000256" key="2">
    <source>
        <dbReference type="ARBA" id="ARBA00023002"/>
    </source>
</evidence>
<keyword evidence="2" id="KW-0560">Oxidoreductase</keyword>
<evidence type="ECO:0000313" key="3">
    <source>
        <dbReference type="EMBL" id="MCS0498440.1"/>
    </source>
</evidence>
<proteinExistence type="inferred from homology"/>
<keyword evidence="4" id="KW-1185">Reference proteome</keyword>
<dbReference type="InterPro" id="IPR002347">
    <property type="entry name" value="SDR_fam"/>
</dbReference>
<dbReference type="Gene3D" id="3.40.50.720">
    <property type="entry name" value="NAD(P)-binding Rossmann-like Domain"/>
    <property type="match status" value="1"/>
</dbReference>
<dbReference type="EMBL" id="JANTHX010000004">
    <property type="protein sequence ID" value="MCS0498440.1"/>
    <property type="molecule type" value="Genomic_DNA"/>
</dbReference>
<organism evidence="3 4">
    <name type="scientific">Protaetiibacter mangrovi</name>
    <dbReference type="NCBI Taxonomy" id="2970926"/>
    <lineage>
        <taxon>Bacteria</taxon>
        <taxon>Bacillati</taxon>
        <taxon>Actinomycetota</taxon>
        <taxon>Actinomycetes</taxon>
        <taxon>Micrococcales</taxon>
        <taxon>Microbacteriaceae</taxon>
        <taxon>Protaetiibacter</taxon>
    </lineage>
</organism>
<evidence type="ECO:0000256" key="1">
    <source>
        <dbReference type="ARBA" id="ARBA00006484"/>
    </source>
</evidence>
<evidence type="ECO:0000313" key="4">
    <source>
        <dbReference type="Proteomes" id="UP001205337"/>
    </source>
</evidence>
<gene>
    <name evidence="3" type="ORF">NUH29_02605</name>
</gene>
<comment type="similarity">
    <text evidence="1">Belongs to the short-chain dehydrogenases/reductases (SDR) family.</text>
</comment>
<dbReference type="PANTHER" id="PTHR24320">
    <property type="entry name" value="RETINOL DEHYDROGENASE"/>
    <property type="match status" value="1"/>
</dbReference>
<dbReference type="PRINTS" id="PR00081">
    <property type="entry name" value="GDHRDH"/>
</dbReference>